<proteinExistence type="predicted"/>
<dbReference type="AlphaFoldDB" id="A7EF52"/>
<dbReference type="RefSeq" id="XP_001595853.1">
    <property type="nucleotide sequence ID" value="XM_001595803.1"/>
</dbReference>
<dbReference type="HOGENOM" id="CLU_2741567_0_0_1"/>
<sequence length="71" mass="8197">MIRRQKELVGGSEWQWKMQSEVTAPENPFVDIPIFRTSRRLLAAFVFRGCSFNSAKTTSYATLWPILDTDT</sequence>
<dbReference type="InParanoid" id="A7EF52"/>
<keyword evidence="2" id="KW-1185">Reference proteome</keyword>
<protein>
    <submittedName>
        <fullName evidence="1">Uncharacterized protein</fullName>
    </submittedName>
</protein>
<evidence type="ECO:0000313" key="2">
    <source>
        <dbReference type="Proteomes" id="UP000001312"/>
    </source>
</evidence>
<dbReference type="EMBL" id="CH476624">
    <property type="protein sequence ID" value="EDO01468.1"/>
    <property type="molecule type" value="Genomic_DNA"/>
</dbReference>
<dbReference type="Proteomes" id="UP000001312">
    <property type="component" value="Unassembled WGS sequence"/>
</dbReference>
<name>A7EF52_SCLS1</name>
<dbReference type="GeneID" id="5492078"/>
<reference evidence="2" key="1">
    <citation type="journal article" date="2011" name="PLoS Genet.">
        <title>Genomic analysis of the necrotrophic fungal pathogens Sclerotinia sclerotiorum and Botrytis cinerea.</title>
        <authorList>
            <person name="Amselem J."/>
            <person name="Cuomo C.A."/>
            <person name="van Kan J.A."/>
            <person name="Viaud M."/>
            <person name="Benito E.P."/>
            <person name="Couloux A."/>
            <person name="Coutinho P.M."/>
            <person name="de Vries R.P."/>
            <person name="Dyer P.S."/>
            <person name="Fillinger S."/>
            <person name="Fournier E."/>
            <person name="Gout L."/>
            <person name="Hahn M."/>
            <person name="Kohn L."/>
            <person name="Lapalu N."/>
            <person name="Plummer K.M."/>
            <person name="Pradier J.M."/>
            <person name="Quevillon E."/>
            <person name="Sharon A."/>
            <person name="Simon A."/>
            <person name="ten Have A."/>
            <person name="Tudzynski B."/>
            <person name="Tudzynski P."/>
            <person name="Wincker P."/>
            <person name="Andrew M."/>
            <person name="Anthouard V."/>
            <person name="Beever R.E."/>
            <person name="Beffa R."/>
            <person name="Benoit I."/>
            <person name="Bouzid O."/>
            <person name="Brault B."/>
            <person name="Chen Z."/>
            <person name="Choquer M."/>
            <person name="Collemare J."/>
            <person name="Cotton P."/>
            <person name="Danchin E.G."/>
            <person name="Da Silva C."/>
            <person name="Gautier A."/>
            <person name="Giraud C."/>
            <person name="Giraud T."/>
            <person name="Gonzalez C."/>
            <person name="Grossetete S."/>
            <person name="Guldener U."/>
            <person name="Henrissat B."/>
            <person name="Howlett B.J."/>
            <person name="Kodira C."/>
            <person name="Kretschmer M."/>
            <person name="Lappartient A."/>
            <person name="Leroch M."/>
            <person name="Levis C."/>
            <person name="Mauceli E."/>
            <person name="Neuveglise C."/>
            <person name="Oeser B."/>
            <person name="Pearson M."/>
            <person name="Poulain J."/>
            <person name="Poussereau N."/>
            <person name="Quesneville H."/>
            <person name="Rascle C."/>
            <person name="Schumacher J."/>
            <person name="Segurens B."/>
            <person name="Sexton A."/>
            <person name="Silva E."/>
            <person name="Sirven C."/>
            <person name="Soanes D.M."/>
            <person name="Talbot N.J."/>
            <person name="Templeton M."/>
            <person name="Yandava C."/>
            <person name="Yarden O."/>
            <person name="Zeng Q."/>
            <person name="Rollins J.A."/>
            <person name="Lebrun M.H."/>
            <person name="Dickman M."/>
        </authorList>
    </citation>
    <scope>NUCLEOTIDE SEQUENCE [LARGE SCALE GENOMIC DNA]</scope>
    <source>
        <strain evidence="2">ATCC 18683 / 1980 / Ss-1</strain>
    </source>
</reference>
<evidence type="ECO:0000313" key="1">
    <source>
        <dbReference type="EMBL" id="EDO01468.1"/>
    </source>
</evidence>
<gene>
    <name evidence="1" type="ORF">SS1G_03943</name>
</gene>
<organism evidence="1 2">
    <name type="scientific">Sclerotinia sclerotiorum (strain ATCC 18683 / 1980 / Ss-1)</name>
    <name type="common">White mold</name>
    <name type="synonym">Whetzelinia sclerotiorum</name>
    <dbReference type="NCBI Taxonomy" id="665079"/>
    <lineage>
        <taxon>Eukaryota</taxon>
        <taxon>Fungi</taxon>
        <taxon>Dikarya</taxon>
        <taxon>Ascomycota</taxon>
        <taxon>Pezizomycotina</taxon>
        <taxon>Leotiomycetes</taxon>
        <taxon>Helotiales</taxon>
        <taxon>Sclerotiniaceae</taxon>
        <taxon>Sclerotinia</taxon>
    </lineage>
</organism>
<accession>A7EF52</accession>
<dbReference type="KEGG" id="ssl:SS1G_03943"/>